<keyword evidence="1" id="KW-0282">Flagellum</keyword>
<evidence type="ECO:0000313" key="2">
    <source>
        <dbReference type="Proteomes" id="UP000639396"/>
    </source>
</evidence>
<organism evidence="1 2">
    <name type="scientific">Paenibacillus oceani</name>
    <dbReference type="NCBI Taxonomy" id="2772510"/>
    <lineage>
        <taxon>Bacteria</taxon>
        <taxon>Bacillati</taxon>
        <taxon>Bacillota</taxon>
        <taxon>Bacilli</taxon>
        <taxon>Bacillales</taxon>
        <taxon>Paenibacillaceae</taxon>
        <taxon>Paenibacillus</taxon>
    </lineage>
</organism>
<dbReference type="Proteomes" id="UP000639396">
    <property type="component" value="Unassembled WGS sequence"/>
</dbReference>
<protein>
    <submittedName>
        <fullName evidence="1">Flagellar protein</fullName>
    </submittedName>
</protein>
<name>A0A927GZG9_9BACL</name>
<gene>
    <name evidence="1" type="ORF">IDH45_13395</name>
</gene>
<dbReference type="EMBL" id="JACXJA010000016">
    <property type="protein sequence ID" value="MBD2862981.1"/>
    <property type="molecule type" value="Genomic_DNA"/>
</dbReference>
<dbReference type="RefSeq" id="WP_190928378.1">
    <property type="nucleotide sequence ID" value="NZ_JACXJA010000016.1"/>
</dbReference>
<keyword evidence="2" id="KW-1185">Reference proteome</keyword>
<keyword evidence="1" id="KW-0966">Cell projection</keyword>
<dbReference type="AlphaFoldDB" id="A0A927GZG9"/>
<accession>A0A927GZG9</accession>
<comment type="caution">
    <text evidence="1">The sequence shown here is derived from an EMBL/GenBank/DDBJ whole genome shotgun (WGS) entry which is preliminary data.</text>
</comment>
<proteinExistence type="predicted"/>
<keyword evidence="1" id="KW-0969">Cilium</keyword>
<sequence>MSVQVDHCPNCGSVYRKNFRNICSDCSAAQDTYLSRCLDYLWKNPDAATEEVSRMAEVPLASLHSFIKEGRISRFYRKLTCPCECCGAPVRERRLCGSCSAPLQEIARQLQSRVIPLQPGSGYIMNNRGK</sequence>
<evidence type="ECO:0000313" key="1">
    <source>
        <dbReference type="EMBL" id="MBD2862981.1"/>
    </source>
</evidence>
<reference evidence="1" key="1">
    <citation type="submission" date="2020-09" db="EMBL/GenBank/DDBJ databases">
        <title>A novel bacterium of genus Paenibacillus, isolated from South China Sea.</title>
        <authorList>
            <person name="Huang H."/>
            <person name="Mo K."/>
            <person name="Hu Y."/>
        </authorList>
    </citation>
    <scope>NUCLEOTIDE SEQUENCE</scope>
    <source>
        <strain evidence="1">IB182363</strain>
    </source>
</reference>